<dbReference type="eggNOG" id="KOG1454">
    <property type="taxonomic scope" value="Eukaryota"/>
</dbReference>
<proteinExistence type="inferred from homology"/>
<evidence type="ECO:0000256" key="2">
    <source>
        <dbReference type="ARBA" id="ARBA00022801"/>
    </source>
</evidence>
<keyword evidence="2" id="KW-0378">Hydrolase</keyword>
<dbReference type="HOGENOM" id="CLU_1241541_0_0_1"/>
<accession>B3RY58</accession>
<dbReference type="GO" id="GO:0016787">
    <property type="term" value="F:hydrolase activity"/>
    <property type="evidence" value="ECO:0000318"/>
    <property type="project" value="GO_Central"/>
</dbReference>
<dbReference type="InterPro" id="IPR029058">
    <property type="entry name" value="AB_hydrolase_fold"/>
</dbReference>
<keyword evidence="4" id="KW-1185">Reference proteome</keyword>
<dbReference type="Gene3D" id="3.40.50.1820">
    <property type="entry name" value="alpha/beta hydrolase"/>
    <property type="match status" value="2"/>
</dbReference>
<dbReference type="OrthoDB" id="190201at2759"/>
<dbReference type="PANTHER" id="PTHR43798:SF14">
    <property type="entry name" value="SERINE HYDROLASE-LIKE PROTEIN DDB_G0286239"/>
    <property type="match status" value="1"/>
</dbReference>
<dbReference type="RefSeq" id="XP_002112868.1">
    <property type="nucleotide sequence ID" value="XM_002112832.1"/>
</dbReference>
<name>B3RY58_TRIAD</name>
<dbReference type="CTD" id="6754081"/>
<dbReference type="InParanoid" id="B3RY58"/>
<dbReference type="FunCoup" id="B3RY58">
    <property type="interactions" value="60"/>
</dbReference>
<dbReference type="InterPro" id="IPR050266">
    <property type="entry name" value="AB_hydrolase_sf"/>
</dbReference>
<reference evidence="3 4" key="1">
    <citation type="journal article" date="2008" name="Nature">
        <title>The Trichoplax genome and the nature of placozoans.</title>
        <authorList>
            <person name="Srivastava M."/>
            <person name="Begovic E."/>
            <person name="Chapman J."/>
            <person name="Putnam N.H."/>
            <person name="Hellsten U."/>
            <person name="Kawashima T."/>
            <person name="Kuo A."/>
            <person name="Mitros T."/>
            <person name="Salamov A."/>
            <person name="Carpenter M.L."/>
            <person name="Signorovitch A.Y."/>
            <person name="Moreno M.A."/>
            <person name="Kamm K."/>
            <person name="Grimwood J."/>
            <person name="Schmutz J."/>
            <person name="Shapiro H."/>
            <person name="Grigoriev I.V."/>
            <person name="Buss L.W."/>
            <person name="Schierwater B."/>
            <person name="Dellaporta S.L."/>
            <person name="Rokhsar D.S."/>
        </authorList>
    </citation>
    <scope>NUCLEOTIDE SEQUENCE [LARGE SCALE GENOMIC DNA]</scope>
    <source>
        <strain evidence="3 4">Grell-BS-1999</strain>
    </source>
</reference>
<gene>
    <name evidence="3" type="ORF">TRIADDRAFT_56445</name>
</gene>
<dbReference type="PhylomeDB" id="B3RY58"/>
<dbReference type="GeneID" id="6754081"/>
<organism evidence="3 4">
    <name type="scientific">Trichoplax adhaerens</name>
    <name type="common">Trichoplax reptans</name>
    <dbReference type="NCBI Taxonomy" id="10228"/>
    <lineage>
        <taxon>Eukaryota</taxon>
        <taxon>Metazoa</taxon>
        <taxon>Placozoa</taxon>
        <taxon>Uniplacotomia</taxon>
        <taxon>Trichoplacea</taxon>
        <taxon>Trichoplacidae</taxon>
        <taxon>Trichoplax</taxon>
    </lineage>
</organism>
<dbReference type="EMBL" id="DS985245">
    <property type="protein sequence ID" value="EDV24978.1"/>
    <property type="molecule type" value="Genomic_DNA"/>
</dbReference>
<protein>
    <recommendedName>
        <fullName evidence="5">AB hydrolase-1 domain-containing protein</fullName>
    </recommendedName>
</protein>
<dbReference type="KEGG" id="tad:TRIADDRAFT_56445"/>
<sequence length="223" mass="24933">MAAKCWNTGGTRTVLGVHGWQDNANTFDGLIPLLPKSKSNRYYQVVSLIDIDHRNIKFIAIDLPGHGKSSNLPSGVMYEIQRYIMSLHFFAKALYSGTFPDKIQQLVIIESICAISGTPKHLIDLFSDGMDSFVKENHRIAKPYADIEAAVARAEEGIILNESTLYENISALHEAYKKNSSSFKQIVVPGKHHLHLTNPTSISKYINDFLCTSNEKNSSKSKY</sequence>
<comment type="similarity">
    <text evidence="1">Belongs to the AB hydrolase superfamily.</text>
</comment>
<evidence type="ECO:0000313" key="4">
    <source>
        <dbReference type="Proteomes" id="UP000009022"/>
    </source>
</evidence>
<dbReference type="Proteomes" id="UP000009022">
    <property type="component" value="Unassembled WGS sequence"/>
</dbReference>
<dbReference type="AlphaFoldDB" id="B3RY58"/>
<evidence type="ECO:0000313" key="3">
    <source>
        <dbReference type="EMBL" id="EDV24978.1"/>
    </source>
</evidence>
<evidence type="ECO:0000256" key="1">
    <source>
        <dbReference type="ARBA" id="ARBA00008645"/>
    </source>
</evidence>
<dbReference type="SUPFAM" id="SSF53474">
    <property type="entry name" value="alpha/beta-Hydrolases"/>
    <property type="match status" value="1"/>
</dbReference>
<dbReference type="PANTHER" id="PTHR43798">
    <property type="entry name" value="MONOACYLGLYCEROL LIPASE"/>
    <property type="match status" value="1"/>
</dbReference>
<evidence type="ECO:0008006" key="5">
    <source>
        <dbReference type="Google" id="ProtNLM"/>
    </source>
</evidence>